<proteinExistence type="predicted"/>
<gene>
    <name evidence="1" type="ORF">DFR49_2554</name>
</gene>
<evidence type="ECO:0000313" key="2">
    <source>
        <dbReference type="Proteomes" id="UP000266568"/>
    </source>
</evidence>
<keyword evidence="2" id="KW-1185">Reference proteome</keyword>
<dbReference type="OrthoDB" id="9811595at2"/>
<comment type="caution">
    <text evidence="1">The sequence shown here is derived from an EMBL/GenBank/DDBJ whole genome shotgun (WGS) entry which is preliminary data.</text>
</comment>
<organism evidence="1 2">
    <name type="scientific">Hephaestia caeni</name>
    <dbReference type="NCBI Taxonomy" id="645617"/>
    <lineage>
        <taxon>Bacteria</taxon>
        <taxon>Pseudomonadati</taxon>
        <taxon>Pseudomonadota</taxon>
        <taxon>Alphaproteobacteria</taxon>
        <taxon>Sphingomonadales</taxon>
        <taxon>Sphingomonadaceae</taxon>
        <taxon>Hephaestia</taxon>
    </lineage>
</organism>
<dbReference type="AlphaFoldDB" id="A0A397P7K3"/>
<reference evidence="1 2" key="1">
    <citation type="submission" date="2018-08" db="EMBL/GenBank/DDBJ databases">
        <title>Genomic Encyclopedia of Type Strains, Phase IV (KMG-IV): sequencing the most valuable type-strain genomes for metagenomic binning, comparative biology and taxonomic classification.</title>
        <authorList>
            <person name="Goeker M."/>
        </authorList>
    </citation>
    <scope>NUCLEOTIDE SEQUENCE [LARGE SCALE GENOMIC DNA]</scope>
    <source>
        <strain evidence="1 2">DSM 25527</strain>
    </source>
</reference>
<evidence type="ECO:0000313" key="1">
    <source>
        <dbReference type="EMBL" id="RIA44313.1"/>
    </source>
</evidence>
<dbReference type="InterPro" id="IPR007948">
    <property type="entry name" value="DUF736"/>
</dbReference>
<name>A0A397P7K3_9SPHN</name>
<sequence length="115" mass="12852">MQIGRFRADGAGFVGRVETLTLDIAVRLVPTGFVDHGRAPDWRVHLDDEARPGCIGLEVGSGWTHNRPTIGHYIKLQLNCPSFARPVHANLLPSKQADDEHVLLWSPRLRRPKAE</sequence>
<dbReference type="RefSeq" id="WP_119035979.1">
    <property type="nucleotide sequence ID" value="NZ_QXDC01000003.1"/>
</dbReference>
<dbReference type="EMBL" id="QXDC01000003">
    <property type="protein sequence ID" value="RIA44313.1"/>
    <property type="molecule type" value="Genomic_DNA"/>
</dbReference>
<dbReference type="Proteomes" id="UP000266568">
    <property type="component" value="Unassembled WGS sequence"/>
</dbReference>
<accession>A0A397P7K3</accession>
<protein>
    <submittedName>
        <fullName evidence="1">Uncharacterized protein (DUF736 family)</fullName>
    </submittedName>
</protein>
<dbReference type="Pfam" id="PF05284">
    <property type="entry name" value="DUF736"/>
    <property type="match status" value="1"/>
</dbReference>